<feature type="domain" description="Protein kinase" evidence="13">
    <location>
        <begin position="272"/>
        <end position="556"/>
    </location>
</feature>
<keyword evidence="11 14" id="KW-0675">Receptor</keyword>
<keyword evidence="4 12" id="KW-0812">Transmembrane</keyword>
<dbReference type="SUPFAM" id="SSF49899">
    <property type="entry name" value="Concanavalin A-like lectins/glucanases"/>
    <property type="match status" value="1"/>
</dbReference>
<evidence type="ECO:0000256" key="2">
    <source>
        <dbReference type="ARBA" id="ARBA00008536"/>
    </source>
</evidence>
<keyword evidence="9 12" id="KW-1133">Transmembrane helix</keyword>
<evidence type="ECO:0000256" key="12">
    <source>
        <dbReference type="SAM" id="Phobius"/>
    </source>
</evidence>
<evidence type="ECO:0000313" key="15">
    <source>
        <dbReference type="Proteomes" id="UP001151760"/>
    </source>
</evidence>
<dbReference type="InterPro" id="IPR001245">
    <property type="entry name" value="Ser-Thr/Tyr_kinase_cat_dom"/>
</dbReference>
<comment type="caution">
    <text evidence="14">The sequence shown here is derived from an EMBL/GenBank/DDBJ whole genome shotgun (WGS) entry which is preliminary data.</text>
</comment>
<dbReference type="Gene3D" id="2.60.120.200">
    <property type="match status" value="1"/>
</dbReference>
<keyword evidence="10 12" id="KW-0472">Membrane</keyword>
<evidence type="ECO:0000256" key="3">
    <source>
        <dbReference type="ARBA" id="ARBA00010217"/>
    </source>
</evidence>
<keyword evidence="6" id="KW-0430">Lectin</keyword>
<evidence type="ECO:0000313" key="14">
    <source>
        <dbReference type="EMBL" id="GJT46736.1"/>
    </source>
</evidence>
<dbReference type="Proteomes" id="UP001151760">
    <property type="component" value="Unassembled WGS sequence"/>
</dbReference>
<proteinExistence type="inferred from homology"/>
<keyword evidence="14" id="KW-0808">Transferase</keyword>
<keyword evidence="7" id="KW-0547">Nucleotide-binding</keyword>
<evidence type="ECO:0000256" key="11">
    <source>
        <dbReference type="ARBA" id="ARBA00023170"/>
    </source>
</evidence>
<keyword evidence="5" id="KW-0732">Signal</keyword>
<protein>
    <submittedName>
        <fullName evidence="14">L-type lectin-domain containing receptor kinase S.6</fullName>
    </submittedName>
</protein>
<name>A0ABQ5E7C7_9ASTR</name>
<dbReference type="Pfam" id="PF07714">
    <property type="entry name" value="PK_Tyr_Ser-Thr"/>
    <property type="match status" value="1"/>
</dbReference>
<dbReference type="Gene3D" id="3.30.200.20">
    <property type="entry name" value="Phosphorylase Kinase, domain 1"/>
    <property type="match status" value="1"/>
</dbReference>
<sequence>MPKPRCLPGEGLAFVITWDPISLPYSTNCIGLPKDYTSFLAIEFDTKYDQNLGDINGNHLGIDLDSISSLVSVDLMTNGIDLKGGKMINAWVEYKNNEKAIRVWVGYEKVKPGSPVLVAPIDLSKRFNGLMYVGFTASNGVKGSSVHLIHSWEFRTVENDPVNEVVELGSDTCQICFPEPRPESGPETELDNNHHKAKSSFKLALGLFVVNMVLILIFCLVGLYVCWTKTRGRTGSGGSDLIRPGLTRPELNGNSRPRRLKYSEIRLATRGFNRNMIIGEGSKSTVYGTTMPNAGNVTVKRINKIGPIGSQSVTEFVTIAGEIRHKNLINLNSWCYENNELILVYDYMTNGSLDKHLHTRTANAVNTVKFSFESRLNVLIGVANALVYLHDELDRPVIHRNVKTSNILLDANLAPKLGFFEMTSREGTLTSYLAPEYVYSRVGTVKTDVYSFGVVVLEVATGRRAVDEAGVTVVDWVWDLWEEKRLVDCGDSNLFGEFNRIDMELMLMIGLICVHPNYEMRPVMKDVVKMLRGEIVPDLPDVKPTVLVTAEKSPEVVVVCGGEDGVTAWGTPKSHFSKM</sequence>
<reference evidence="14" key="1">
    <citation type="journal article" date="2022" name="Int. J. Mol. Sci.">
        <title>Draft Genome of Tanacetum Coccineum: Genomic Comparison of Closely Related Tanacetum-Family Plants.</title>
        <authorList>
            <person name="Yamashiro T."/>
            <person name="Shiraishi A."/>
            <person name="Nakayama K."/>
            <person name="Satake H."/>
        </authorList>
    </citation>
    <scope>NUCLEOTIDE SEQUENCE</scope>
</reference>
<dbReference type="SUPFAM" id="SSF56112">
    <property type="entry name" value="Protein kinase-like (PK-like)"/>
    <property type="match status" value="1"/>
</dbReference>
<accession>A0ABQ5E7C7</accession>
<dbReference type="InterPro" id="IPR000719">
    <property type="entry name" value="Prot_kinase_dom"/>
</dbReference>
<keyword evidence="14" id="KW-0418">Kinase</keyword>
<dbReference type="PANTHER" id="PTHR27007">
    <property type="match status" value="1"/>
</dbReference>
<gene>
    <name evidence="14" type="ORF">Tco_0955451</name>
</gene>
<dbReference type="InterPro" id="IPR001220">
    <property type="entry name" value="Legume_lectin_dom"/>
</dbReference>
<dbReference type="InterPro" id="IPR050528">
    <property type="entry name" value="L-type_Lectin-RKs"/>
</dbReference>
<evidence type="ECO:0000256" key="7">
    <source>
        <dbReference type="ARBA" id="ARBA00022741"/>
    </source>
</evidence>
<dbReference type="Gene3D" id="1.10.510.10">
    <property type="entry name" value="Transferase(Phosphotransferase) domain 1"/>
    <property type="match status" value="1"/>
</dbReference>
<evidence type="ECO:0000256" key="8">
    <source>
        <dbReference type="ARBA" id="ARBA00022840"/>
    </source>
</evidence>
<dbReference type="PROSITE" id="PS50011">
    <property type="entry name" value="PROTEIN_KINASE_DOM"/>
    <property type="match status" value="1"/>
</dbReference>
<organism evidence="14 15">
    <name type="scientific">Tanacetum coccineum</name>
    <dbReference type="NCBI Taxonomy" id="301880"/>
    <lineage>
        <taxon>Eukaryota</taxon>
        <taxon>Viridiplantae</taxon>
        <taxon>Streptophyta</taxon>
        <taxon>Embryophyta</taxon>
        <taxon>Tracheophyta</taxon>
        <taxon>Spermatophyta</taxon>
        <taxon>Magnoliopsida</taxon>
        <taxon>eudicotyledons</taxon>
        <taxon>Gunneridae</taxon>
        <taxon>Pentapetalae</taxon>
        <taxon>asterids</taxon>
        <taxon>campanulids</taxon>
        <taxon>Asterales</taxon>
        <taxon>Asteraceae</taxon>
        <taxon>Asteroideae</taxon>
        <taxon>Anthemideae</taxon>
        <taxon>Anthemidinae</taxon>
        <taxon>Tanacetum</taxon>
    </lineage>
</organism>
<comment type="similarity">
    <text evidence="2">In the N-terminal section; belongs to the leguminous lectin family.</text>
</comment>
<dbReference type="CDD" id="cd06899">
    <property type="entry name" value="lectin_legume_LecRK_Arcelin_ConA"/>
    <property type="match status" value="1"/>
</dbReference>
<comment type="subcellular location">
    <subcellularLocation>
        <location evidence="1">Membrane</location>
        <topology evidence="1">Single-pass type I membrane protein</topology>
    </subcellularLocation>
</comment>
<dbReference type="InterPro" id="IPR011009">
    <property type="entry name" value="Kinase-like_dom_sf"/>
</dbReference>
<evidence type="ECO:0000256" key="1">
    <source>
        <dbReference type="ARBA" id="ARBA00004479"/>
    </source>
</evidence>
<evidence type="ECO:0000259" key="13">
    <source>
        <dbReference type="PROSITE" id="PS50011"/>
    </source>
</evidence>
<reference evidence="14" key="2">
    <citation type="submission" date="2022-01" db="EMBL/GenBank/DDBJ databases">
        <authorList>
            <person name="Yamashiro T."/>
            <person name="Shiraishi A."/>
            <person name="Satake H."/>
            <person name="Nakayama K."/>
        </authorList>
    </citation>
    <scope>NUCLEOTIDE SEQUENCE</scope>
</reference>
<keyword evidence="15" id="KW-1185">Reference proteome</keyword>
<comment type="similarity">
    <text evidence="3">In the C-terminal section; belongs to the protein kinase superfamily. Ser/Thr protein kinase family.</text>
</comment>
<dbReference type="GO" id="GO:0016301">
    <property type="term" value="F:kinase activity"/>
    <property type="evidence" value="ECO:0007669"/>
    <property type="project" value="UniProtKB-KW"/>
</dbReference>
<dbReference type="EMBL" id="BQNB010016009">
    <property type="protein sequence ID" value="GJT46736.1"/>
    <property type="molecule type" value="Genomic_DNA"/>
</dbReference>
<evidence type="ECO:0000256" key="10">
    <source>
        <dbReference type="ARBA" id="ARBA00023136"/>
    </source>
</evidence>
<evidence type="ECO:0000256" key="9">
    <source>
        <dbReference type="ARBA" id="ARBA00022989"/>
    </source>
</evidence>
<dbReference type="InterPro" id="IPR013320">
    <property type="entry name" value="ConA-like_dom_sf"/>
</dbReference>
<evidence type="ECO:0000256" key="4">
    <source>
        <dbReference type="ARBA" id="ARBA00022692"/>
    </source>
</evidence>
<dbReference type="Pfam" id="PF00139">
    <property type="entry name" value="Lectin_legB"/>
    <property type="match status" value="1"/>
</dbReference>
<evidence type="ECO:0000256" key="6">
    <source>
        <dbReference type="ARBA" id="ARBA00022734"/>
    </source>
</evidence>
<keyword evidence="8" id="KW-0067">ATP-binding</keyword>
<feature type="transmembrane region" description="Helical" evidence="12">
    <location>
        <begin position="203"/>
        <end position="225"/>
    </location>
</feature>
<evidence type="ECO:0000256" key="5">
    <source>
        <dbReference type="ARBA" id="ARBA00022729"/>
    </source>
</evidence>